<dbReference type="PANTHER" id="PTHR43790">
    <property type="entry name" value="CARBOHYDRATE TRANSPORT ATP-BINDING PROTEIN MG119-RELATED"/>
    <property type="match status" value="1"/>
</dbReference>
<evidence type="ECO:0000256" key="2">
    <source>
        <dbReference type="ARBA" id="ARBA00022597"/>
    </source>
</evidence>
<protein>
    <submittedName>
        <fullName evidence="8">Sugar ABC transporter ATP-binding protein</fullName>
    </submittedName>
</protein>
<name>A0A6M8HPL2_9PROT</name>
<dbReference type="PROSITE" id="PS00211">
    <property type="entry name" value="ABC_TRANSPORTER_1"/>
    <property type="match status" value="1"/>
</dbReference>
<dbReference type="EMBL" id="CP053708">
    <property type="protein sequence ID" value="QKE90393.1"/>
    <property type="molecule type" value="Genomic_DNA"/>
</dbReference>
<dbReference type="CDD" id="cd03216">
    <property type="entry name" value="ABC_Carb_Monos_I"/>
    <property type="match status" value="1"/>
</dbReference>
<dbReference type="CDD" id="cd03215">
    <property type="entry name" value="ABC_Carb_Monos_II"/>
    <property type="match status" value="1"/>
</dbReference>
<dbReference type="SUPFAM" id="SSF52540">
    <property type="entry name" value="P-loop containing nucleoside triphosphate hydrolases"/>
    <property type="match status" value="2"/>
</dbReference>
<dbReference type="InterPro" id="IPR027417">
    <property type="entry name" value="P-loop_NTPase"/>
</dbReference>
<dbReference type="PANTHER" id="PTHR43790:SF9">
    <property type="entry name" value="GALACTOFURANOSE TRANSPORTER ATP-BINDING PROTEIN YTFR"/>
    <property type="match status" value="1"/>
</dbReference>
<keyword evidence="3" id="KW-0677">Repeat</keyword>
<evidence type="ECO:0000256" key="5">
    <source>
        <dbReference type="ARBA" id="ARBA00022840"/>
    </source>
</evidence>
<feature type="compositionally biased region" description="Basic and acidic residues" evidence="6">
    <location>
        <begin position="509"/>
        <end position="518"/>
    </location>
</feature>
<dbReference type="Gene3D" id="3.40.50.300">
    <property type="entry name" value="P-loop containing nucleotide triphosphate hydrolases"/>
    <property type="match status" value="2"/>
</dbReference>
<gene>
    <name evidence="8" type="ORF">HN018_10445</name>
</gene>
<feature type="domain" description="ABC transporter" evidence="7">
    <location>
        <begin position="9"/>
        <end position="245"/>
    </location>
</feature>
<dbReference type="GO" id="GO:0005524">
    <property type="term" value="F:ATP binding"/>
    <property type="evidence" value="ECO:0007669"/>
    <property type="project" value="UniProtKB-KW"/>
</dbReference>
<evidence type="ECO:0000313" key="8">
    <source>
        <dbReference type="EMBL" id="QKE90393.1"/>
    </source>
</evidence>
<keyword evidence="5 8" id="KW-0067">ATP-binding</keyword>
<sequence length="518" mass="54979">MDQAGPPLLEFRSVSKRFGGTLAVDDVSIGLNHGEILALLGENGAGKSTLIKMLAGIHVPDGGQILFRGQPYRHLAARKGSHQSVAFIHQDLGLIDWMTVAENIALGVGYKRRHGLISWSASRKQALSVLHLMSADIDPDARIMHLSRTERSLVAIGRALAAQAEVLVLDEPTASLPADEVHRLLAVLRELRLSGIGMIYVSHRLDEVFQVADEVAVLRDGRLVGRKTVAETNPTDLVTMIVGRPPEQLFRGPGPVSGETCLVLDRLVVDETGPVSLTLARGEIVGLVGLRGAGQDAIGRALFGSRSIDAGSISLHGRPYQPRTPSDAMGAGVGLVAGDRVAESLGMPLSVRENLFLNPGALGHRLFSLRLPSSERSDCVAAGARMSLRPNDPRRPVETLSGGNQQKVVLARWLGIASHLLILEEPTAGVDVGAKAEIYALLQQALSSGLSIIVVATDFEEVAAICHRALVFSQGSVVAEIARDDLSVQSLLQAASAGGSCHPPGSPETHVRTEGFQL</sequence>
<keyword evidence="4" id="KW-0547">Nucleotide-binding</keyword>
<dbReference type="PROSITE" id="PS50893">
    <property type="entry name" value="ABC_TRANSPORTER_2"/>
    <property type="match status" value="2"/>
</dbReference>
<evidence type="ECO:0000256" key="6">
    <source>
        <dbReference type="SAM" id="MobiDB-lite"/>
    </source>
</evidence>
<reference evidence="8 9" key="1">
    <citation type="journal article" date="2014" name="World J. Microbiol. Biotechnol.">
        <title>Biodiversity and physiological characteristics of Antarctic and Arctic lichens-associated bacteria.</title>
        <authorList>
            <person name="Lee Y.M."/>
            <person name="Kim E.H."/>
            <person name="Lee H.K."/>
            <person name="Hong S.G."/>
        </authorList>
    </citation>
    <scope>NUCLEOTIDE SEQUENCE [LARGE SCALE GENOMIC DNA]</scope>
    <source>
        <strain evidence="8 9">PAMC 26569</strain>
    </source>
</reference>
<evidence type="ECO:0000256" key="3">
    <source>
        <dbReference type="ARBA" id="ARBA00022737"/>
    </source>
</evidence>
<dbReference type="KEGG" id="lck:HN018_10445"/>
<dbReference type="AlphaFoldDB" id="A0A6M8HPL2"/>
<keyword evidence="2" id="KW-0762">Sugar transport</keyword>
<keyword evidence="9" id="KW-1185">Reference proteome</keyword>
<dbReference type="SMART" id="SM00382">
    <property type="entry name" value="AAA"/>
    <property type="match status" value="2"/>
</dbReference>
<evidence type="ECO:0000256" key="4">
    <source>
        <dbReference type="ARBA" id="ARBA00022741"/>
    </source>
</evidence>
<evidence type="ECO:0000259" key="7">
    <source>
        <dbReference type="PROSITE" id="PS50893"/>
    </source>
</evidence>
<dbReference type="InterPro" id="IPR050107">
    <property type="entry name" value="ABC_carbohydrate_import_ATPase"/>
</dbReference>
<feature type="domain" description="ABC transporter" evidence="7">
    <location>
        <begin position="256"/>
        <end position="499"/>
    </location>
</feature>
<dbReference type="Proteomes" id="UP000500767">
    <property type="component" value="Chromosome"/>
</dbReference>
<dbReference type="GO" id="GO:0016887">
    <property type="term" value="F:ATP hydrolysis activity"/>
    <property type="evidence" value="ECO:0007669"/>
    <property type="project" value="InterPro"/>
</dbReference>
<dbReference type="InterPro" id="IPR017871">
    <property type="entry name" value="ABC_transporter-like_CS"/>
</dbReference>
<dbReference type="InterPro" id="IPR003593">
    <property type="entry name" value="AAA+_ATPase"/>
</dbReference>
<evidence type="ECO:0000256" key="1">
    <source>
        <dbReference type="ARBA" id="ARBA00022448"/>
    </source>
</evidence>
<accession>A0A6M8HPL2</accession>
<organism evidence="8 9">
    <name type="scientific">Lichenicola cladoniae</name>
    <dbReference type="NCBI Taxonomy" id="1484109"/>
    <lineage>
        <taxon>Bacteria</taxon>
        <taxon>Pseudomonadati</taxon>
        <taxon>Pseudomonadota</taxon>
        <taxon>Alphaproteobacteria</taxon>
        <taxon>Acetobacterales</taxon>
        <taxon>Acetobacteraceae</taxon>
        <taxon>Lichenicola</taxon>
    </lineage>
</organism>
<dbReference type="InterPro" id="IPR003439">
    <property type="entry name" value="ABC_transporter-like_ATP-bd"/>
</dbReference>
<keyword evidence="1" id="KW-0813">Transport</keyword>
<feature type="region of interest" description="Disordered" evidence="6">
    <location>
        <begin position="498"/>
        <end position="518"/>
    </location>
</feature>
<dbReference type="RefSeq" id="WP_171837244.1">
    <property type="nucleotide sequence ID" value="NZ_CP053708.1"/>
</dbReference>
<dbReference type="Pfam" id="PF00005">
    <property type="entry name" value="ABC_tran"/>
    <property type="match status" value="2"/>
</dbReference>
<evidence type="ECO:0000313" key="9">
    <source>
        <dbReference type="Proteomes" id="UP000500767"/>
    </source>
</evidence>
<proteinExistence type="predicted"/>